<sequence>MKYYIQHIIVGISALLMAFSMESCDTDYEPVKVKTPGISNQNPELYARYLSALRTYKSGKHKIVFGWFDNSEKIPASQGQNIIAVPDSLDYLVLTLPENLNDRELSEMKEIKEKKGIHTLFEINFIRIKEDYDAEKEAFEDNPDNAGKVFNLDFRTYLVDKVQKRLKLCSTFNYDGVVMTFYAKTKLYMTEKEKTAQRTLENIFLGIAKDWKQRHPEKVLALAGKPQNVDDKSVFDLCEYIIIPCQASTSASDIVYSINKAVVEGVPNNKIIPLVSMYSKDKTDTKTGYWGKSLSVLGTAKLAAQQHTDYQIIGLAIDNANNDYYHVRFVYPTIREAISIMNPIVKI</sequence>
<evidence type="ECO:0008006" key="3">
    <source>
        <dbReference type="Google" id="ProtNLM"/>
    </source>
</evidence>
<comment type="caution">
    <text evidence="1">The sequence shown here is derived from an EMBL/GenBank/DDBJ whole genome shotgun (WGS) entry which is preliminary data.</text>
</comment>
<organism evidence="1 2">
    <name type="scientific">Segatella salivae</name>
    <dbReference type="NCBI Taxonomy" id="228604"/>
    <lineage>
        <taxon>Bacteria</taxon>
        <taxon>Pseudomonadati</taxon>
        <taxon>Bacteroidota</taxon>
        <taxon>Bacteroidia</taxon>
        <taxon>Bacteroidales</taxon>
        <taxon>Prevotellaceae</taxon>
        <taxon>Segatella</taxon>
    </lineage>
</organism>
<reference evidence="1" key="1">
    <citation type="submission" date="2021-07" db="EMBL/GenBank/DDBJ databases">
        <title>Genomic diversity and antimicrobial resistance of Prevotella spp. isolated from chronic lung disease airways.</title>
        <authorList>
            <person name="Webb K.A."/>
            <person name="Olagoke O.S."/>
            <person name="Baird T."/>
            <person name="Neill J."/>
            <person name="Pham A."/>
            <person name="Wells T.J."/>
            <person name="Ramsay K.A."/>
            <person name="Bell S.C."/>
            <person name="Sarovich D.S."/>
            <person name="Price E.P."/>
        </authorList>
    </citation>
    <scope>NUCLEOTIDE SEQUENCE</scope>
    <source>
        <strain evidence="1">SCHI0047.S.3</strain>
    </source>
</reference>
<dbReference type="Proteomes" id="UP001196873">
    <property type="component" value="Unassembled WGS sequence"/>
</dbReference>
<dbReference type="RefSeq" id="WP_219427665.1">
    <property type="nucleotide sequence ID" value="NZ_JAHXRD010000008.1"/>
</dbReference>
<accession>A0AAW4NRX0</accession>
<protein>
    <recommendedName>
        <fullName evidence="3">Lipoprotein</fullName>
    </recommendedName>
</protein>
<proteinExistence type="predicted"/>
<dbReference type="AlphaFoldDB" id="A0AAW4NRX0"/>
<name>A0AAW4NRX0_9BACT</name>
<evidence type="ECO:0000313" key="2">
    <source>
        <dbReference type="Proteomes" id="UP001196873"/>
    </source>
</evidence>
<dbReference type="Pfam" id="PF16141">
    <property type="entry name" value="GH18_BT1044-like"/>
    <property type="match status" value="1"/>
</dbReference>
<dbReference type="EMBL" id="JAHXRF010000007">
    <property type="protein sequence ID" value="MBW4865516.1"/>
    <property type="molecule type" value="Genomic_DNA"/>
</dbReference>
<gene>
    <name evidence="1" type="ORF">KZY68_05695</name>
</gene>
<evidence type="ECO:0000313" key="1">
    <source>
        <dbReference type="EMBL" id="MBW4865516.1"/>
    </source>
</evidence>
<dbReference type="InterPro" id="IPR032320">
    <property type="entry name" value="GH18_BT1044-like"/>
</dbReference>